<accession>A0A481Z303</accession>
<dbReference type="SUPFAM" id="SSF51735">
    <property type="entry name" value="NAD(P)-binding Rossmann-fold domains"/>
    <property type="match status" value="1"/>
</dbReference>
<feature type="domain" description="NAD-dependent epimerase/dehydratase" evidence="2">
    <location>
        <begin position="3"/>
        <end position="259"/>
    </location>
</feature>
<organism evidence="3">
    <name type="scientific">Pithovirus LCPAC102</name>
    <dbReference type="NCBI Taxonomy" id="2506587"/>
    <lineage>
        <taxon>Viruses</taxon>
        <taxon>Pithoviruses</taxon>
    </lineage>
</organism>
<dbReference type="Gene3D" id="3.90.25.10">
    <property type="entry name" value="UDP-galactose 4-epimerase, domain 1"/>
    <property type="match status" value="1"/>
</dbReference>
<dbReference type="PANTHER" id="PTHR43725:SF53">
    <property type="entry name" value="UDP-ARABINOSE 4-EPIMERASE 1"/>
    <property type="match status" value="1"/>
</dbReference>
<dbReference type="InterPro" id="IPR036291">
    <property type="entry name" value="NAD(P)-bd_dom_sf"/>
</dbReference>
<dbReference type="PANTHER" id="PTHR43725">
    <property type="entry name" value="UDP-GLUCOSE 4-EPIMERASE"/>
    <property type="match status" value="1"/>
</dbReference>
<dbReference type="Gene3D" id="3.40.50.720">
    <property type="entry name" value="NAD(P)-binding Rossmann-like Domain"/>
    <property type="match status" value="1"/>
</dbReference>
<gene>
    <name evidence="3" type="ORF">LCPAC102_00850</name>
</gene>
<comment type="similarity">
    <text evidence="1">Belongs to the NAD(P)-dependent epimerase/dehydratase family.</text>
</comment>
<dbReference type="EMBL" id="MK500467">
    <property type="protein sequence ID" value="QBK90172.1"/>
    <property type="molecule type" value="Genomic_DNA"/>
</dbReference>
<protein>
    <submittedName>
        <fullName evidence="3">NAD dependent epimerase/dehydratase</fullName>
    </submittedName>
</protein>
<dbReference type="InterPro" id="IPR001509">
    <property type="entry name" value="Epimerase_deHydtase"/>
</dbReference>
<sequence length="354" mass="40566">MLVVVTGASGFIGKNLINTLLDIDNVYILGIDINHFPYSNTFKKNNYEHICIDLRDYTSINVIVLKITEICDKYNIIYDQVYICHLAAKISVSDSMKYPLEYYNSNVNTTLYVLSIMTTINIKNIYFASTAAVYSTIQNISDSNNLKFIESDMLAPSSFYGITKYISETLIESYTKLYNLNTTIFRFFNVAGGRDTDPSPHHLIPILINSLINYNKKDNIDNIEWKIFGNDYDTDDGTCIRDYVHVEDIVNGFILSIINDIKLNKLNINNTKYKIYNLGSGIGYSVMDIINIMKEVIKSNYPNYTIPCITVKERRLGDPDVLIADPTLAYNKLKWSQTKDIKSIIIDTMKDYLR</sequence>
<dbReference type="Pfam" id="PF01370">
    <property type="entry name" value="Epimerase"/>
    <property type="match status" value="1"/>
</dbReference>
<proteinExistence type="inferred from homology"/>
<name>A0A481Z303_9VIRU</name>
<evidence type="ECO:0000259" key="2">
    <source>
        <dbReference type="Pfam" id="PF01370"/>
    </source>
</evidence>
<evidence type="ECO:0000313" key="3">
    <source>
        <dbReference type="EMBL" id="QBK90172.1"/>
    </source>
</evidence>
<evidence type="ECO:0000256" key="1">
    <source>
        <dbReference type="ARBA" id="ARBA00007637"/>
    </source>
</evidence>
<reference evidence="3" key="1">
    <citation type="journal article" date="2019" name="MBio">
        <title>Virus Genomes from Deep Sea Sediments Expand the Ocean Megavirome and Support Independent Origins of Viral Gigantism.</title>
        <authorList>
            <person name="Backstrom D."/>
            <person name="Yutin N."/>
            <person name="Jorgensen S.L."/>
            <person name="Dharamshi J."/>
            <person name="Homa F."/>
            <person name="Zaremba-Niedwiedzka K."/>
            <person name="Spang A."/>
            <person name="Wolf Y.I."/>
            <person name="Koonin E.V."/>
            <person name="Ettema T.J."/>
        </authorList>
    </citation>
    <scope>NUCLEOTIDE SEQUENCE</scope>
</reference>